<evidence type="ECO:0000313" key="3">
    <source>
        <dbReference type="Proteomes" id="UP001500957"/>
    </source>
</evidence>
<dbReference type="Pfam" id="PF13350">
    <property type="entry name" value="Y_phosphatase3"/>
    <property type="match status" value="1"/>
</dbReference>
<dbReference type="EMBL" id="BAAAHE010000005">
    <property type="protein sequence ID" value="GAA0606077.1"/>
    <property type="molecule type" value="Genomic_DNA"/>
</dbReference>
<name>A0ABN1G8K5_9ACTN</name>
<evidence type="ECO:0008006" key="4">
    <source>
        <dbReference type="Google" id="ProtNLM"/>
    </source>
</evidence>
<reference evidence="2 3" key="1">
    <citation type="journal article" date="2019" name="Int. J. Syst. Evol. Microbiol.">
        <title>The Global Catalogue of Microorganisms (GCM) 10K type strain sequencing project: providing services to taxonomists for standard genome sequencing and annotation.</title>
        <authorList>
            <consortium name="The Broad Institute Genomics Platform"/>
            <consortium name="The Broad Institute Genome Sequencing Center for Infectious Disease"/>
            <person name="Wu L."/>
            <person name="Ma J."/>
        </authorList>
    </citation>
    <scope>NUCLEOTIDE SEQUENCE [LARGE SCALE GENOMIC DNA]</scope>
    <source>
        <strain evidence="2 3">JCM 10671</strain>
    </source>
</reference>
<proteinExistence type="inferred from homology"/>
<comment type="caution">
    <text evidence="2">The sequence shown here is derived from an EMBL/GenBank/DDBJ whole genome shotgun (WGS) entry which is preliminary data.</text>
</comment>
<dbReference type="RefSeq" id="WP_344601240.1">
    <property type="nucleotide sequence ID" value="NZ_BAAAHE010000005.1"/>
</dbReference>
<dbReference type="InterPro" id="IPR029021">
    <property type="entry name" value="Prot-tyrosine_phosphatase-like"/>
</dbReference>
<organism evidence="2 3">
    <name type="scientific">Sporichthya brevicatena</name>
    <dbReference type="NCBI Taxonomy" id="171442"/>
    <lineage>
        <taxon>Bacteria</taxon>
        <taxon>Bacillati</taxon>
        <taxon>Actinomycetota</taxon>
        <taxon>Actinomycetes</taxon>
        <taxon>Sporichthyales</taxon>
        <taxon>Sporichthyaceae</taxon>
        <taxon>Sporichthya</taxon>
    </lineage>
</organism>
<protein>
    <recommendedName>
        <fullName evidence="4">Protein tyrosine phosphatase</fullName>
    </recommendedName>
</protein>
<dbReference type="Gene3D" id="3.90.190.10">
    <property type="entry name" value="Protein tyrosine phosphatase superfamily"/>
    <property type="match status" value="1"/>
</dbReference>
<keyword evidence="3" id="KW-1185">Reference proteome</keyword>
<comment type="similarity">
    <text evidence="1">Belongs to the protein-tyrosine phosphatase family.</text>
</comment>
<evidence type="ECO:0000313" key="2">
    <source>
        <dbReference type="EMBL" id="GAA0606077.1"/>
    </source>
</evidence>
<dbReference type="PANTHER" id="PTHR31126:SF1">
    <property type="entry name" value="TYROSINE SPECIFIC PROTEIN PHOSPHATASES DOMAIN-CONTAINING PROTEIN"/>
    <property type="match status" value="1"/>
</dbReference>
<evidence type="ECO:0000256" key="1">
    <source>
        <dbReference type="ARBA" id="ARBA00009580"/>
    </source>
</evidence>
<dbReference type="Proteomes" id="UP001500957">
    <property type="component" value="Unassembled WGS sequence"/>
</dbReference>
<dbReference type="PANTHER" id="PTHR31126">
    <property type="entry name" value="TYROSINE-PROTEIN PHOSPHATASE"/>
    <property type="match status" value="1"/>
</dbReference>
<gene>
    <name evidence="2" type="ORF">GCM10009547_05020</name>
</gene>
<dbReference type="SUPFAM" id="SSF52799">
    <property type="entry name" value="(Phosphotyrosine protein) phosphatases II"/>
    <property type="match status" value="1"/>
</dbReference>
<sequence>MTLLPPELFNYRDLGGHPVPGGRLRTGLLFRSNAVVGLPHDIAARLGLRTALDLREPGEKSAEPPTAGSAQVHEVELIAADPAAPHNLRPFTFWLAENRGHLLADAVRVLAREPLPTVMFCSSGKDRTGVLSALVQSALGVAEDAVLEDYARTEKLMPSDYLALALERSRRAGLPADQSLDDFGSPPDLLAAVLAGIRERHGDVAQYLVDHGFAPTDLDRLREHLVES</sequence>
<dbReference type="InterPro" id="IPR026893">
    <property type="entry name" value="Tyr/Ser_Pase_IphP-type"/>
</dbReference>
<accession>A0ABN1G8K5</accession>